<dbReference type="PROSITE" id="PS51257">
    <property type="entry name" value="PROKAR_LIPOPROTEIN"/>
    <property type="match status" value="1"/>
</dbReference>
<dbReference type="AlphaFoldDB" id="A9V6S0"/>
<dbReference type="InParanoid" id="A9V6S0"/>
<reference evidence="2 3" key="1">
    <citation type="journal article" date="2008" name="Nature">
        <title>The genome of the choanoflagellate Monosiga brevicollis and the origin of metazoans.</title>
        <authorList>
            <consortium name="JGI Sequencing"/>
            <person name="King N."/>
            <person name="Westbrook M.J."/>
            <person name="Young S.L."/>
            <person name="Kuo A."/>
            <person name="Abedin M."/>
            <person name="Chapman J."/>
            <person name="Fairclough S."/>
            <person name="Hellsten U."/>
            <person name="Isogai Y."/>
            <person name="Letunic I."/>
            <person name="Marr M."/>
            <person name="Pincus D."/>
            <person name="Putnam N."/>
            <person name="Rokas A."/>
            <person name="Wright K.J."/>
            <person name="Zuzow R."/>
            <person name="Dirks W."/>
            <person name="Good M."/>
            <person name="Goodstein D."/>
            <person name="Lemons D."/>
            <person name="Li W."/>
            <person name="Lyons J.B."/>
            <person name="Morris A."/>
            <person name="Nichols S."/>
            <person name="Richter D.J."/>
            <person name="Salamov A."/>
            <person name="Bork P."/>
            <person name="Lim W.A."/>
            <person name="Manning G."/>
            <person name="Miller W.T."/>
            <person name="McGinnis W."/>
            <person name="Shapiro H."/>
            <person name="Tjian R."/>
            <person name="Grigoriev I.V."/>
            <person name="Rokhsar D."/>
        </authorList>
    </citation>
    <scope>NUCLEOTIDE SEQUENCE [LARGE SCALE GENOMIC DNA]</scope>
    <source>
        <strain evidence="3">MX1 / ATCC 50154</strain>
    </source>
</reference>
<dbReference type="EMBL" id="CH991563">
    <property type="protein sequence ID" value="EDQ86855.1"/>
    <property type="molecule type" value="Genomic_DNA"/>
</dbReference>
<evidence type="ECO:0000313" key="2">
    <source>
        <dbReference type="EMBL" id="EDQ86855.1"/>
    </source>
</evidence>
<keyword evidence="3" id="KW-1185">Reference proteome</keyword>
<accession>A9V6S0</accession>
<protein>
    <submittedName>
        <fullName evidence="2">Uncharacterized protein</fullName>
    </submittedName>
</protein>
<dbReference type="RefSeq" id="XP_001748400.1">
    <property type="nucleotide sequence ID" value="XM_001748348.1"/>
</dbReference>
<dbReference type="KEGG" id="mbr:MONBRDRAFT_27889"/>
<dbReference type="GeneID" id="5893615"/>
<sequence>MGTRQGAAALRLLVLLVCGLLGLSCSLVVGGQGVELTGGDDQADISFQIHSFNDLGLLPQLRWKRATWFKFDPHYMTSDFCTSQSAIADPSRGCLVLNHDRPVALRQYNTTDQLLALLNSTRWRTYAAQRQLHVALCFKFDSGSDICSDAQDASDWRYTVDQLFDRIAALDLPNVTFVLDGVAVPASGPCLINRWSPWNATYIVGQNPAQGALDNNRTNGDETYQINNMPASHPVAAKLQAMQAIDYGKFLGNGQPFLFWEPSDEPDIAETITTYANGSLSTTGFRFAINIDPLQIAHYASYAAGPSRLSTAFDARVNSIEADVASAGTCGACPVSGTILLNNGTHGVEVHPANSTVQVDAPFAFGGDQDCHVALAESSNGHVAFTASCQALSAGANAVASVHALARLAPARKCAYQAPGLRKQVPYW</sequence>
<dbReference type="Proteomes" id="UP000001357">
    <property type="component" value="Unassembled WGS sequence"/>
</dbReference>
<gene>
    <name evidence="2" type="ORF">MONBRDRAFT_27889</name>
</gene>
<feature type="signal peptide" evidence="1">
    <location>
        <begin position="1"/>
        <end position="26"/>
    </location>
</feature>
<evidence type="ECO:0000256" key="1">
    <source>
        <dbReference type="SAM" id="SignalP"/>
    </source>
</evidence>
<dbReference type="eggNOG" id="ENOG502S3BJ">
    <property type="taxonomic scope" value="Eukaryota"/>
</dbReference>
<feature type="chain" id="PRO_5002745330" evidence="1">
    <location>
        <begin position="27"/>
        <end position="428"/>
    </location>
</feature>
<evidence type="ECO:0000313" key="3">
    <source>
        <dbReference type="Proteomes" id="UP000001357"/>
    </source>
</evidence>
<organism evidence="2 3">
    <name type="scientific">Monosiga brevicollis</name>
    <name type="common">Choanoflagellate</name>
    <dbReference type="NCBI Taxonomy" id="81824"/>
    <lineage>
        <taxon>Eukaryota</taxon>
        <taxon>Choanoflagellata</taxon>
        <taxon>Craspedida</taxon>
        <taxon>Salpingoecidae</taxon>
        <taxon>Monosiga</taxon>
    </lineage>
</organism>
<keyword evidence="1" id="KW-0732">Signal</keyword>
<proteinExistence type="predicted"/>
<name>A9V6S0_MONBE</name>